<dbReference type="SUPFAM" id="SSF88946">
    <property type="entry name" value="Sigma2 domain of RNA polymerase sigma factors"/>
    <property type="match status" value="1"/>
</dbReference>
<dbReference type="Gene3D" id="1.10.10.10">
    <property type="entry name" value="Winged helix-like DNA-binding domain superfamily/Winged helix DNA-binding domain"/>
    <property type="match status" value="1"/>
</dbReference>
<keyword evidence="3" id="KW-0731">Sigma factor</keyword>
<dbReference type="Gene3D" id="1.10.1740.10">
    <property type="match status" value="1"/>
</dbReference>
<dbReference type="EMBL" id="CP149822">
    <property type="protein sequence ID" value="WZN41886.1"/>
    <property type="molecule type" value="Genomic_DNA"/>
</dbReference>
<dbReference type="InterPro" id="IPR013325">
    <property type="entry name" value="RNA_pol_sigma_r2"/>
</dbReference>
<reference evidence="8" key="1">
    <citation type="submission" date="2024-03" db="EMBL/GenBank/DDBJ databases">
        <title>Chitinophaga horti sp. nov., isolated from garden soil.</title>
        <authorList>
            <person name="Lee D.S."/>
            <person name="Han D.M."/>
            <person name="Baek J.H."/>
            <person name="Choi D.G."/>
            <person name="Jeon J.H."/>
            <person name="Jeon C.O."/>
        </authorList>
    </citation>
    <scope>NUCLEOTIDE SEQUENCE [LARGE SCALE GENOMIC DNA]</scope>
    <source>
        <strain evidence="8">GPA1</strain>
    </source>
</reference>
<evidence type="ECO:0000259" key="5">
    <source>
        <dbReference type="Pfam" id="PF04542"/>
    </source>
</evidence>
<sequence length="183" mass="20991">MVKFPRHDELSAAIEPLFHQYYPRLCEFAFRYLNDEALAEDVVQDVFVLLCERSGLLPESDTARKNYLYAVVRNACFNRLRHLKVVHRHQDEQLREQPFSPAEVLETIISTEMLSAMHAAVASLPEGCAAVLRKSYVEGLSNTEIAESLKISIHTVKSQKQRALSLLRERLGPGFVFLLFFIR</sequence>
<dbReference type="PANTHER" id="PTHR43133:SF46">
    <property type="entry name" value="RNA POLYMERASE SIGMA-70 FACTOR ECF SUBFAMILY"/>
    <property type="match status" value="1"/>
</dbReference>
<protein>
    <submittedName>
        <fullName evidence="7">RNA polymerase sigma-70 factor</fullName>
    </submittedName>
</protein>
<dbReference type="NCBIfam" id="TIGR02985">
    <property type="entry name" value="Sig70_bacteroi1"/>
    <property type="match status" value="1"/>
</dbReference>
<dbReference type="PANTHER" id="PTHR43133">
    <property type="entry name" value="RNA POLYMERASE ECF-TYPE SIGMA FACTO"/>
    <property type="match status" value="1"/>
</dbReference>
<dbReference type="RefSeq" id="WP_341836729.1">
    <property type="nucleotide sequence ID" value="NZ_CP149822.1"/>
</dbReference>
<organism evidence="7 8">
    <name type="scientific">Chitinophaga pollutisoli</name>
    <dbReference type="NCBI Taxonomy" id="3133966"/>
    <lineage>
        <taxon>Bacteria</taxon>
        <taxon>Pseudomonadati</taxon>
        <taxon>Bacteroidota</taxon>
        <taxon>Chitinophagia</taxon>
        <taxon>Chitinophagales</taxon>
        <taxon>Chitinophagaceae</taxon>
        <taxon>Chitinophaga</taxon>
    </lineage>
</organism>
<dbReference type="Pfam" id="PF08281">
    <property type="entry name" value="Sigma70_r4_2"/>
    <property type="match status" value="1"/>
</dbReference>
<evidence type="ECO:0000313" key="8">
    <source>
        <dbReference type="Proteomes" id="UP001485459"/>
    </source>
</evidence>
<proteinExistence type="inferred from homology"/>
<evidence type="ECO:0000313" key="7">
    <source>
        <dbReference type="EMBL" id="WZN41886.1"/>
    </source>
</evidence>
<comment type="similarity">
    <text evidence="1">Belongs to the sigma-70 factor family. ECF subfamily.</text>
</comment>
<dbReference type="InterPro" id="IPR014327">
    <property type="entry name" value="RNA_pol_sigma70_bacteroid"/>
</dbReference>
<keyword evidence="8" id="KW-1185">Reference proteome</keyword>
<evidence type="ECO:0000256" key="3">
    <source>
        <dbReference type="ARBA" id="ARBA00023082"/>
    </source>
</evidence>
<accession>A0ABZ2YQ33</accession>
<dbReference type="Pfam" id="PF04542">
    <property type="entry name" value="Sigma70_r2"/>
    <property type="match status" value="1"/>
</dbReference>
<feature type="domain" description="RNA polymerase sigma-70 region 2" evidence="5">
    <location>
        <begin position="17"/>
        <end position="82"/>
    </location>
</feature>
<evidence type="ECO:0000256" key="4">
    <source>
        <dbReference type="ARBA" id="ARBA00023163"/>
    </source>
</evidence>
<dbReference type="Proteomes" id="UP001485459">
    <property type="component" value="Chromosome"/>
</dbReference>
<dbReference type="NCBIfam" id="TIGR02937">
    <property type="entry name" value="sigma70-ECF"/>
    <property type="match status" value="1"/>
</dbReference>
<evidence type="ECO:0000259" key="6">
    <source>
        <dbReference type="Pfam" id="PF08281"/>
    </source>
</evidence>
<name>A0ABZ2YQ33_9BACT</name>
<dbReference type="InterPro" id="IPR007627">
    <property type="entry name" value="RNA_pol_sigma70_r2"/>
</dbReference>
<dbReference type="InterPro" id="IPR013249">
    <property type="entry name" value="RNA_pol_sigma70_r4_t2"/>
</dbReference>
<dbReference type="SUPFAM" id="SSF88659">
    <property type="entry name" value="Sigma3 and sigma4 domains of RNA polymerase sigma factors"/>
    <property type="match status" value="1"/>
</dbReference>
<dbReference type="InterPro" id="IPR013324">
    <property type="entry name" value="RNA_pol_sigma_r3/r4-like"/>
</dbReference>
<dbReference type="InterPro" id="IPR036388">
    <property type="entry name" value="WH-like_DNA-bd_sf"/>
</dbReference>
<dbReference type="InterPro" id="IPR014284">
    <property type="entry name" value="RNA_pol_sigma-70_dom"/>
</dbReference>
<gene>
    <name evidence="7" type="ORF">WJU16_02395</name>
</gene>
<feature type="domain" description="RNA polymerase sigma factor 70 region 4 type 2" evidence="6">
    <location>
        <begin position="116"/>
        <end position="165"/>
    </location>
</feature>
<evidence type="ECO:0000256" key="2">
    <source>
        <dbReference type="ARBA" id="ARBA00023015"/>
    </source>
</evidence>
<evidence type="ECO:0000256" key="1">
    <source>
        <dbReference type="ARBA" id="ARBA00010641"/>
    </source>
</evidence>
<keyword evidence="4" id="KW-0804">Transcription</keyword>
<dbReference type="InterPro" id="IPR039425">
    <property type="entry name" value="RNA_pol_sigma-70-like"/>
</dbReference>
<keyword evidence="2" id="KW-0805">Transcription regulation</keyword>